<dbReference type="PROSITE" id="PS00668">
    <property type="entry name" value="COMPLEX1_ND1_2"/>
    <property type="match status" value="1"/>
</dbReference>
<organism evidence="6 7">
    <name type="scientific">Entomomonas moraniae</name>
    <dbReference type="NCBI Taxonomy" id="2213226"/>
    <lineage>
        <taxon>Bacteria</taxon>
        <taxon>Pseudomonadati</taxon>
        <taxon>Pseudomonadota</taxon>
        <taxon>Gammaproteobacteria</taxon>
        <taxon>Pseudomonadales</taxon>
        <taxon>Pseudomonadaceae</taxon>
        <taxon>Entomomonas</taxon>
    </lineage>
</organism>
<dbReference type="Proteomes" id="UP000273143">
    <property type="component" value="Chromosome"/>
</dbReference>
<proteinExistence type="predicted"/>
<dbReference type="RefSeq" id="WP_109703406.1">
    <property type="nucleotide sequence ID" value="NZ_CP029822.1"/>
</dbReference>
<dbReference type="AlphaFoldDB" id="A0A3S9XAP5"/>
<evidence type="ECO:0000256" key="3">
    <source>
        <dbReference type="ARBA" id="ARBA00022989"/>
    </source>
</evidence>
<feature type="transmembrane region" description="Helical" evidence="5">
    <location>
        <begin position="259"/>
        <end position="279"/>
    </location>
</feature>
<feature type="transmembrane region" description="Helical" evidence="5">
    <location>
        <begin position="291"/>
        <end position="310"/>
    </location>
</feature>
<protein>
    <submittedName>
        <fullName evidence="6">Hydrogenase 3 membrane subunit</fullName>
    </submittedName>
</protein>
<feature type="transmembrane region" description="Helical" evidence="5">
    <location>
        <begin position="183"/>
        <end position="200"/>
    </location>
</feature>
<dbReference type="Pfam" id="PF00146">
    <property type="entry name" value="NADHdh"/>
    <property type="match status" value="1"/>
</dbReference>
<dbReference type="InterPro" id="IPR052561">
    <property type="entry name" value="ComplexI_Subunit1"/>
</dbReference>
<feature type="transmembrane region" description="Helical" evidence="5">
    <location>
        <begin position="73"/>
        <end position="96"/>
    </location>
</feature>
<dbReference type="GO" id="GO:0005886">
    <property type="term" value="C:plasma membrane"/>
    <property type="evidence" value="ECO:0007669"/>
    <property type="project" value="TreeGrafter"/>
</dbReference>
<dbReference type="KEGG" id="emo:DM558_01390"/>
<dbReference type="PANTHER" id="PTHR43359:SF1">
    <property type="entry name" value="FORMATE HYDROGENLYASE SUBUNIT 4-RELATED"/>
    <property type="match status" value="1"/>
</dbReference>
<feature type="transmembrane region" description="Helical" evidence="5">
    <location>
        <begin position="102"/>
        <end position="122"/>
    </location>
</feature>
<comment type="subcellular location">
    <subcellularLocation>
        <location evidence="1">Membrane</location>
        <topology evidence="1">Multi-pass membrane protein</topology>
    </subcellularLocation>
</comment>
<feature type="transmembrane region" description="Helical" evidence="5">
    <location>
        <begin position="142"/>
        <end position="163"/>
    </location>
</feature>
<feature type="transmembrane region" description="Helical" evidence="5">
    <location>
        <begin position="12"/>
        <end position="34"/>
    </location>
</feature>
<evidence type="ECO:0000313" key="7">
    <source>
        <dbReference type="Proteomes" id="UP000273143"/>
    </source>
</evidence>
<evidence type="ECO:0000313" key="6">
    <source>
        <dbReference type="EMBL" id="AZS49509.1"/>
    </source>
</evidence>
<keyword evidence="3 5" id="KW-1133">Transmembrane helix</keyword>
<reference evidence="7" key="1">
    <citation type="submission" date="2018-06" db="EMBL/GenBank/DDBJ databases">
        <title>Complete genome of Pseudomonas insecticola strain QZS01.</title>
        <authorList>
            <person name="Wang J."/>
            <person name="Su Q."/>
        </authorList>
    </citation>
    <scope>NUCLEOTIDE SEQUENCE [LARGE SCALE GENOMIC DNA]</scope>
    <source>
        <strain evidence="7">QZS01</strain>
    </source>
</reference>
<evidence type="ECO:0000256" key="1">
    <source>
        <dbReference type="ARBA" id="ARBA00004141"/>
    </source>
</evidence>
<gene>
    <name evidence="6" type="primary">hycD</name>
    <name evidence="6" type="ORF">DM558_01390</name>
</gene>
<keyword evidence="2 5" id="KW-0812">Transmembrane</keyword>
<accession>A0A3S9XAP5</accession>
<dbReference type="PANTHER" id="PTHR43359">
    <property type="entry name" value="FORMATE HYDROGENLYASE SUBUNIT 4"/>
    <property type="match status" value="1"/>
</dbReference>
<evidence type="ECO:0000256" key="4">
    <source>
        <dbReference type="ARBA" id="ARBA00023136"/>
    </source>
</evidence>
<sequence length="314" mass="34062">MPNPHIEAFSSSWLLLGLLQGLIILCLAPLMSGISRQIRARMQSRRGPGVFQEYRDLVKLFSRQDVSPSSAGLVFRAVPFVLIGSMLSIVIILPMFTLSSPLGVIGDLIAIIYLCALFRFFFSLSGIDSGSPFAGLGASRELMLGILVEPIMILGMMVAAFIAHSTNITQIGITFANQWGGGTPTAAVLAMAACAFAVFIEMGKIPFDYAEAEQELQEGPLTEYSGASFALVKVALSLKQIVMASLFIVIFLPTAQTNLLISIPLFLIKLFIVFVAACIFENTLCRGRFLLSYKVTWTGFGVSLLAYVFYLTGL</sequence>
<dbReference type="EMBL" id="CP029822">
    <property type="protein sequence ID" value="AZS49509.1"/>
    <property type="molecule type" value="Genomic_DNA"/>
</dbReference>
<keyword evidence="4 5" id="KW-0472">Membrane</keyword>
<dbReference type="InterPro" id="IPR018086">
    <property type="entry name" value="NADH_UbQ_OxRdtase_su1_CS"/>
</dbReference>
<name>A0A3S9XAP5_9GAMM</name>
<feature type="transmembrane region" description="Helical" evidence="5">
    <location>
        <begin position="230"/>
        <end position="253"/>
    </location>
</feature>
<evidence type="ECO:0000256" key="5">
    <source>
        <dbReference type="SAM" id="Phobius"/>
    </source>
</evidence>
<keyword evidence="7" id="KW-1185">Reference proteome</keyword>
<dbReference type="InterPro" id="IPR001694">
    <property type="entry name" value="NADH_UbQ_OxRdtase_su1/FPO"/>
</dbReference>
<evidence type="ECO:0000256" key="2">
    <source>
        <dbReference type="ARBA" id="ARBA00022692"/>
    </source>
</evidence>